<dbReference type="PANTHER" id="PTHR46819:SF1">
    <property type="entry name" value="EF-HAND CALCIUM-BINDING DOMAIN-CONTAINING PROTEIN 7"/>
    <property type="match status" value="1"/>
</dbReference>
<dbReference type="EMBL" id="CABITT030000005">
    <property type="protein sequence ID" value="VVB06697.1"/>
    <property type="molecule type" value="Genomic_DNA"/>
</dbReference>
<dbReference type="CDD" id="cd01893">
    <property type="entry name" value="Miro1"/>
    <property type="match status" value="1"/>
</dbReference>
<evidence type="ECO:0000256" key="3">
    <source>
        <dbReference type="ARBA" id="ARBA00022692"/>
    </source>
</evidence>
<keyword evidence="9 14" id="KW-0106">Calcium</keyword>
<feature type="domain" description="Miro" evidence="17">
    <location>
        <begin position="414"/>
        <end position="583"/>
    </location>
</feature>
<dbReference type="GO" id="GO:0005525">
    <property type="term" value="F:GTP binding"/>
    <property type="evidence" value="ECO:0007669"/>
    <property type="project" value="UniProtKB-KW"/>
</dbReference>
<dbReference type="Proteomes" id="UP000489600">
    <property type="component" value="Unassembled WGS sequence"/>
</dbReference>
<evidence type="ECO:0000256" key="12">
    <source>
        <dbReference type="ARBA" id="ARBA00023134"/>
    </source>
</evidence>
<evidence type="ECO:0000313" key="19">
    <source>
        <dbReference type="Proteomes" id="UP000489600"/>
    </source>
</evidence>
<evidence type="ECO:0000256" key="9">
    <source>
        <dbReference type="ARBA" id="ARBA00022837"/>
    </source>
</evidence>
<keyword evidence="4" id="KW-0479">Metal-binding</keyword>
<feature type="transmembrane region" description="Helical" evidence="15">
    <location>
        <begin position="608"/>
        <end position="628"/>
    </location>
</feature>
<evidence type="ECO:0000256" key="11">
    <source>
        <dbReference type="ARBA" id="ARBA00023128"/>
    </source>
</evidence>
<evidence type="ECO:0000256" key="7">
    <source>
        <dbReference type="ARBA" id="ARBA00022787"/>
    </source>
</evidence>
<organism evidence="18 19">
    <name type="scientific">Arabis nemorensis</name>
    <dbReference type="NCBI Taxonomy" id="586526"/>
    <lineage>
        <taxon>Eukaryota</taxon>
        <taxon>Viridiplantae</taxon>
        <taxon>Streptophyta</taxon>
        <taxon>Embryophyta</taxon>
        <taxon>Tracheophyta</taxon>
        <taxon>Spermatophyta</taxon>
        <taxon>Magnoliopsida</taxon>
        <taxon>eudicotyledons</taxon>
        <taxon>Gunneridae</taxon>
        <taxon>Pentapetalae</taxon>
        <taxon>rosids</taxon>
        <taxon>malvids</taxon>
        <taxon>Brassicales</taxon>
        <taxon>Brassicaceae</taxon>
        <taxon>Arabideae</taxon>
        <taxon>Arabis</taxon>
    </lineage>
</organism>
<dbReference type="InterPro" id="IPR052266">
    <property type="entry name" value="Miro-EF-hand_domain"/>
</dbReference>
<dbReference type="InterPro" id="IPR002048">
    <property type="entry name" value="EF_hand_dom"/>
</dbReference>
<dbReference type="Pfam" id="PF08355">
    <property type="entry name" value="EF_assoc_1"/>
    <property type="match status" value="1"/>
</dbReference>
<evidence type="ECO:0000256" key="15">
    <source>
        <dbReference type="SAM" id="Phobius"/>
    </source>
</evidence>
<dbReference type="InterPro" id="IPR001806">
    <property type="entry name" value="Small_GTPase"/>
</dbReference>
<dbReference type="InterPro" id="IPR013567">
    <property type="entry name" value="EF_hand_assoc_2"/>
</dbReference>
<dbReference type="Gene3D" id="3.40.50.300">
    <property type="entry name" value="P-loop containing nucleotide triphosphate hydrolases"/>
    <property type="match status" value="2"/>
</dbReference>
<keyword evidence="10 15" id="KW-1133">Transmembrane helix</keyword>
<keyword evidence="19" id="KW-1185">Reference proteome</keyword>
<evidence type="ECO:0000256" key="14">
    <source>
        <dbReference type="PIRNR" id="PIRNR037488"/>
    </source>
</evidence>
<dbReference type="CDD" id="cd01892">
    <property type="entry name" value="Miro2"/>
    <property type="match status" value="1"/>
</dbReference>
<comment type="caution">
    <text evidence="18">The sequence shown here is derived from an EMBL/GenBank/DDBJ whole genome shotgun (WGS) entry which is preliminary data.</text>
</comment>
<evidence type="ECO:0000313" key="18">
    <source>
        <dbReference type="EMBL" id="VVB06697.1"/>
    </source>
</evidence>
<dbReference type="Pfam" id="PF08356">
    <property type="entry name" value="EF_assoc_2"/>
    <property type="match status" value="1"/>
</dbReference>
<proteinExistence type="inferred from homology"/>
<dbReference type="PANTHER" id="PTHR46819">
    <property type="entry name" value="EF-HAND CALCIUM-BINDING DOMAIN-CONTAINING PROTEIN 7"/>
    <property type="match status" value="1"/>
</dbReference>
<keyword evidence="6 14" id="KW-0547">Nucleotide-binding</keyword>
<dbReference type="InterPro" id="IPR020860">
    <property type="entry name" value="MIRO_dom"/>
</dbReference>
<dbReference type="PIRSF" id="PIRSF037488">
    <property type="entry name" value="Mt_Rho_GTPase"/>
    <property type="match status" value="1"/>
</dbReference>
<reference evidence="18" key="1">
    <citation type="submission" date="2019-07" db="EMBL/GenBank/DDBJ databases">
        <authorList>
            <person name="Dittberner H."/>
        </authorList>
    </citation>
    <scope>NUCLEOTIDE SEQUENCE [LARGE SCALE GENOMIC DNA]</scope>
</reference>
<gene>
    <name evidence="18" type="ORF">ANE_LOCUS17141</name>
</gene>
<evidence type="ECO:0000256" key="1">
    <source>
        <dbReference type="ARBA" id="ARBA00004200"/>
    </source>
</evidence>
<protein>
    <recommendedName>
        <fullName evidence="14">Mitochondrial Rho GTPase</fullName>
        <ecNumber evidence="14">3.6.5.-</ecNumber>
    </recommendedName>
</protein>
<dbReference type="FunFam" id="3.40.50.300:FF:000553">
    <property type="entry name" value="Mitochondrial Rho GTPase"/>
    <property type="match status" value="1"/>
</dbReference>
<feature type="domain" description="EF-hand" evidence="16">
    <location>
        <begin position="306"/>
        <end position="341"/>
    </location>
</feature>
<comment type="subcellular location">
    <subcellularLocation>
        <location evidence="1 14">Mitochondrion outer membrane</location>
        <topology evidence="1 14">Single-pass type IV membrane protein</topology>
    </subcellularLocation>
</comment>
<comment type="similarity">
    <text evidence="2 14">Belongs to the mitochondrial Rho GTPase family.</text>
</comment>
<name>A0A565BZF1_9BRAS</name>
<evidence type="ECO:0000256" key="2">
    <source>
        <dbReference type="ARBA" id="ARBA00007981"/>
    </source>
</evidence>
<dbReference type="SUPFAM" id="SSF47473">
    <property type="entry name" value="EF-hand"/>
    <property type="match status" value="1"/>
</dbReference>
<evidence type="ECO:0000256" key="6">
    <source>
        <dbReference type="ARBA" id="ARBA00022741"/>
    </source>
</evidence>
<feature type="domain" description="Miro" evidence="17">
    <location>
        <begin position="14"/>
        <end position="170"/>
    </location>
</feature>
<evidence type="ECO:0000256" key="8">
    <source>
        <dbReference type="ARBA" id="ARBA00022801"/>
    </source>
</evidence>
<dbReference type="SMART" id="SM00174">
    <property type="entry name" value="RHO"/>
    <property type="match status" value="1"/>
</dbReference>
<evidence type="ECO:0000259" key="16">
    <source>
        <dbReference type="PROSITE" id="PS50222"/>
    </source>
</evidence>
<keyword evidence="3 15" id="KW-0812">Transmembrane</keyword>
<dbReference type="FunFam" id="1.10.238.10:FF:000212">
    <property type="entry name" value="Mitochondrial Rho GTPase"/>
    <property type="match status" value="1"/>
</dbReference>
<keyword evidence="5" id="KW-0677">Repeat</keyword>
<dbReference type="AlphaFoldDB" id="A0A565BZF1"/>
<dbReference type="SUPFAM" id="SSF52540">
    <property type="entry name" value="P-loop containing nucleoside triphosphate hydrolases"/>
    <property type="match status" value="2"/>
</dbReference>
<keyword evidence="7 14" id="KW-1000">Mitochondrion outer membrane</keyword>
<evidence type="ECO:0000256" key="5">
    <source>
        <dbReference type="ARBA" id="ARBA00022737"/>
    </source>
</evidence>
<dbReference type="Pfam" id="PF00071">
    <property type="entry name" value="Ras"/>
    <property type="match status" value="1"/>
</dbReference>
<sequence length="634" mass="70500">MLGGHGGKSSAGGRKSLRVAVAGDKGTGKSSLISAVASETFPDNVPRVLPPTTLPADAYPDYIPITIVDTPSSIDNRIKLIEEFRKADAVILTYACDQPATLDRLTSYWLPELRRLELDLRDERLPVRLEDIMAPIMKEYREIETCIECSALTLIQAPDVFYYASKAVLHPTFPLFDQEKQSLKPRLRRAVQRIFNLCDHDLDGALNDAELNDFQINCFGAPLDPVELIGVKRVVQERQPDGVTDLGLTLPGFLFLFSLFIERGRPETAWAILRKFGYNDCLELNSESLPVPAKHSPDQSIELTNEAMDFLSGIFQLYDLDNDGALRPAELDDLFQTAPDSPWLEAPYKDAAEKTSVGNLTINGFLSEWALMTLLDPRKSLANLIYIGYGHDPASTFSFTRKRSVDRKKQRTERNVFQCFVFGPKKSGKSAILDSFLGRKFSDSYKATMGERYAANVIDQPGGTKKTLVLREIPEDRVKKFLTNKESLAACDVAVVVYDSSDVYSWKKAREILMEVARRGEESGYGTPCLLVAAKDDLDPYPMSVQESDRVCMELGIDVPVSLSMKLGDPNSLFSRIVSTAENPHLSIPETESGRRSKNIRQFVNNSLVFVSVGTALGFAGLAAYRAYSARKNT</sequence>
<dbReference type="GO" id="GO:0005741">
    <property type="term" value="C:mitochondrial outer membrane"/>
    <property type="evidence" value="ECO:0007669"/>
    <property type="project" value="UniProtKB-SubCell"/>
</dbReference>
<dbReference type="PROSITE" id="PS51423">
    <property type="entry name" value="MIRO"/>
    <property type="match status" value="2"/>
</dbReference>
<dbReference type="OrthoDB" id="10020961at2759"/>
<dbReference type="InterPro" id="IPR027417">
    <property type="entry name" value="P-loop_NTPase"/>
</dbReference>
<keyword evidence="11 14" id="KW-0496">Mitochondrion</keyword>
<dbReference type="FunFam" id="1.10.238.10:FF:000011">
    <property type="entry name" value="Mitochondrial Rho GTPase"/>
    <property type="match status" value="1"/>
</dbReference>
<dbReference type="EC" id="3.6.5.-" evidence="14"/>
<dbReference type="PROSITE" id="PS50222">
    <property type="entry name" value="EF_HAND_2"/>
    <property type="match status" value="1"/>
</dbReference>
<dbReference type="GO" id="GO:0003924">
    <property type="term" value="F:GTPase activity"/>
    <property type="evidence" value="ECO:0007669"/>
    <property type="project" value="InterPro"/>
</dbReference>
<keyword evidence="12 14" id="KW-0342">GTP-binding</keyword>
<evidence type="ECO:0000256" key="13">
    <source>
        <dbReference type="ARBA" id="ARBA00023136"/>
    </source>
</evidence>
<dbReference type="Gene3D" id="1.10.238.10">
    <property type="entry name" value="EF-hand"/>
    <property type="match status" value="2"/>
</dbReference>
<accession>A0A565BZF1</accession>
<dbReference type="GO" id="GO:0005509">
    <property type="term" value="F:calcium ion binding"/>
    <property type="evidence" value="ECO:0007669"/>
    <property type="project" value="InterPro"/>
</dbReference>
<keyword evidence="8 14" id="KW-0378">Hydrolase</keyword>
<dbReference type="GO" id="GO:0007005">
    <property type="term" value="P:mitochondrion organization"/>
    <property type="evidence" value="ECO:0007669"/>
    <property type="project" value="InterPro"/>
</dbReference>
<evidence type="ECO:0000256" key="4">
    <source>
        <dbReference type="ARBA" id="ARBA00022723"/>
    </source>
</evidence>
<dbReference type="InterPro" id="IPR013566">
    <property type="entry name" value="EF_hand_assoc_1"/>
</dbReference>
<keyword evidence="13 14" id="KW-0472">Membrane</keyword>
<dbReference type="InterPro" id="IPR021181">
    <property type="entry name" value="Miro"/>
</dbReference>
<evidence type="ECO:0000256" key="10">
    <source>
        <dbReference type="ARBA" id="ARBA00022989"/>
    </source>
</evidence>
<evidence type="ECO:0000259" key="17">
    <source>
        <dbReference type="PROSITE" id="PS51423"/>
    </source>
</evidence>
<dbReference type="InterPro" id="IPR011992">
    <property type="entry name" value="EF-hand-dom_pair"/>
</dbReference>